<sequence length="231" mass="23943">EALLEVSGCRVLERWVEHRARRPPGPHPCARAAAGRPGAAGPSRGRGMGGNRRDGRSAVHAAHRPHQCGARPGAARCRDVRCRAREVWRKRSPDLPRRCTAGAGRAASGRVGPAASLGSPPLRHRLRGDAGHQLCAAAGRHRVPAGAGGRRDGSVPPGRPVVVGDDRQLARWGAGRRGRSDGARAGLVRGHAGRALEPREVGRGRGGRGGAGEPPRRLHGGGALPGAAALL</sequence>
<feature type="region of interest" description="Disordered" evidence="1">
    <location>
        <begin position="20"/>
        <end position="56"/>
    </location>
</feature>
<feature type="region of interest" description="Disordered" evidence="1">
    <location>
        <begin position="99"/>
        <end position="120"/>
    </location>
</feature>
<feature type="compositionally biased region" description="Basic and acidic residues" evidence="1">
    <location>
        <begin position="194"/>
        <end position="203"/>
    </location>
</feature>
<protein>
    <submittedName>
        <fullName evidence="2">Chaperone required for the assembly of the mitochondrial F1-ATPase</fullName>
    </submittedName>
</protein>
<feature type="non-terminal residue" evidence="2">
    <location>
        <position position="1"/>
    </location>
</feature>
<feature type="compositionally biased region" description="Low complexity" evidence="1">
    <location>
        <begin position="154"/>
        <end position="163"/>
    </location>
</feature>
<accession>A0A6J4S8E7</accession>
<feature type="region of interest" description="Disordered" evidence="1">
    <location>
        <begin position="142"/>
        <end position="231"/>
    </location>
</feature>
<name>A0A6J4S8E7_9SPHN</name>
<feature type="compositionally biased region" description="Low complexity" evidence="1">
    <location>
        <begin position="99"/>
        <end position="115"/>
    </location>
</feature>
<reference evidence="2" key="1">
    <citation type="submission" date="2020-02" db="EMBL/GenBank/DDBJ databases">
        <authorList>
            <person name="Meier V. D."/>
        </authorList>
    </citation>
    <scope>NUCLEOTIDE SEQUENCE</scope>
    <source>
        <strain evidence="2">AVDCRST_MAG09</strain>
    </source>
</reference>
<organism evidence="2">
    <name type="scientific">uncultured Sphingomonas sp</name>
    <dbReference type="NCBI Taxonomy" id="158754"/>
    <lineage>
        <taxon>Bacteria</taxon>
        <taxon>Pseudomonadati</taxon>
        <taxon>Pseudomonadota</taxon>
        <taxon>Alphaproteobacteria</taxon>
        <taxon>Sphingomonadales</taxon>
        <taxon>Sphingomonadaceae</taxon>
        <taxon>Sphingomonas</taxon>
        <taxon>environmental samples</taxon>
    </lineage>
</organism>
<feature type="compositionally biased region" description="Low complexity" evidence="1">
    <location>
        <begin position="28"/>
        <end position="43"/>
    </location>
</feature>
<feature type="non-terminal residue" evidence="2">
    <location>
        <position position="231"/>
    </location>
</feature>
<gene>
    <name evidence="2" type="ORF">AVDCRST_MAG09-135</name>
</gene>
<proteinExistence type="predicted"/>
<evidence type="ECO:0000313" key="2">
    <source>
        <dbReference type="EMBL" id="CAA9491564.1"/>
    </source>
</evidence>
<dbReference type="EMBL" id="CADCVZ010000005">
    <property type="protein sequence ID" value="CAA9491564.1"/>
    <property type="molecule type" value="Genomic_DNA"/>
</dbReference>
<evidence type="ECO:0000256" key="1">
    <source>
        <dbReference type="SAM" id="MobiDB-lite"/>
    </source>
</evidence>
<dbReference type="AlphaFoldDB" id="A0A6J4S8E7"/>